<dbReference type="PROSITE" id="PS50931">
    <property type="entry name" value="HTH_LYSR"/>
    <property type="match status" value="1"/>
</dbReference>
<dbReference type="InterPro" id="IPR058163">
    <property type="entry name" value="LysR-type_TF_proteobact-type"/>
</dbReference>
<dbReference type="Gene3D" id="1.10.10.10">
    <property type="entry name" value="Winged helix-like DNA-binding domain superfamily/Winged helix DNA-binding domain"/>
    <property type="match status" value="1"/>
</dbReference>
<dbReference type="SUPFAM" id="SSF53850">
    <property type="entry name" value="Periplasmic binding protein-like II"/>
    <property type="match status" value="1"/>
</dbReference>
<dbReference type="CDD" id="cd08422">
    <property type="entry name" value="PBP2_CrgA_like"/>
    <property type="match status" value="1"/>
</dbReference>
<name>A0AB38TNS3_BURGA</name>
<dbReference type="AlphaFoldDB" id="A0AB38TNS3"/>
<dbReference type="Pfam" id="PF00126">
    <property type="entry name" value="HTH_1"/>
    <property type="match status" value="1"/>
</dbReference>
<evidence type="ECO:0000256" key="1">
    <source>
        <dbReference type="ARBA" id="ARBA00009437"/>
    </source>
</evidence>
<dbReference type="InterPro" id="IPR036390">
    <property type="entry name" value="WH_DNA-bd_sf"/>
</dbReference>
<dbReference type="PRINTS" id="PR00039">
    <property type="entry name" value="HTHLYSR"/>
</dbReference>
<proteinExistence type="inferred from homology"/>
<dbReference type="Pfam" id="PF03466">
    <property type="entry name" value="LysR_substrate"/>
    <property type="match status" value="1"/>
</dbReference>
<reference evidence="6" key="1">
    <citation type="submission" date="2022-09" db="EMBL/GenBank/DDBJ databases">
        <title>Genomic of Burkholderia gladioli.</title>
        <authorList>
            <person name="Wu H."/>
        </authorList>
    </citation>
    <scope>NUCLEOTIDE SEQUENCE</scope>
    <source>
        <strain evidence="6">ZN-S4</strain>
    </source>
</reference>
<comment type="similarity">
    <text evidence="1">Belongs to the LysR transcriptional regulatory family.</text>
</comment>
<dbReference type="InterPro" id="IPR005119">
    <property type="entry name" value="LysR_subst-bd"/>
</dbReference>
<sequence length="297" mass="31666">MNDRFTAMQLFVRVARGGSFSEAARELGITQPTASRIVAALEKQVGVALLTRSTRALRLTEAGADYLTRCEAILAALDEADHAARGTGELRGTLRIAASPIFASRTLMPELPRFADRHPLLRIECLVDDARHDLIGEGVDVAVRIGALADSNLVARRVGSVERVLVAAPAYLARAGMPREPAELAAHALIVRRAGRAAEAWSFRREGVAASVRVDERFVIDSTEAATAAAVAGLGILSTGDRSVRDELAAGTLQRLLPEWEMGSVDIHVVLPAGRAAKASARAFAEFIARRMSDAAS</sequence>
<dbReference type="SUPFAM" id="SSF46785">
    <property type="entry name" value="Winged helix' DNA-binding domain"/>
    <property type="match status" value="1"/>
</dbReference>
<dbReference type="InterPro" id="IPR036388">
    <property type="entry name" value="WH-like_DNA-bd_sf"/>
</dbReference>
<dbReference type="RefSeq" id="WP_181277685.1">
    <property type="nucleotide sequence ID" value="NZ_CADEPX010000005.1"/>
</dbReference>
<organism evidence="6 7">
    <name type="scientific">Burkholderia gladioli</name>
    <name type="common">Pseudomonas marginata</name>
    <name type="synonym">Phytomonas marginata</name>
    <dbReference type="NCBI Taxonomy" id="28095"/>
    <lineage>
        <taxon>Bacteria</taxon>
        <taxon>Pseudomonadati</taxon>
        <taxon>Pseudomonadota</taxon>
        <taxon>Betaproteobacteria</taxon>
        <taxon>Burkholderiales</taxon>
        <taxon>Burkholderiaceae</taxon>
        <taxon>Burkholderia</taxon>
    </lineage>
</organism>
<dbReference type="FunFam" id="1.10.10.10:FF:000001">
    <property type="entry name" value="LysR family transcriptional regulator"/>
    <property type="match status" value="1"/>
</dbReference>
<evidence type="ECO:0000256" key="2">
    <source>
        <dbReference type="ARBA" id="ARBA00023015"/>
    </source>
</evidence>
<evidence type="ECO:0000313" key="7">
    <source>
        <dbReference type="Proteomes" id="UP001059745"/>
    </source>
</evidence>
<keyword evidence="2" id="KW-0805">Transcription regulation</keyword>
<evidence type="ECO:0000259" key="5">
    <source>
        <dbReference type="PROSITE" id="PS50931"/>
    </source>
</evidence>
<dbReference type="Gene3D" id="3.40.190.290">
    <property type="match status" value="1"/>
</dbReference>
<accession>A0AB38TNS3</accession>
<evidence type="ECO:0000313" key="6">
    <source>
        <dbReference type="EMBL" id="UWX68925.1"/>
    </source>
</evidence>
<dbReference type="PANTHER" id="PTHR30537:SF5">
    <property type="entry name" value="HTH-TYPE TRANSCRIPTIONAL ACTIVATOR TTDR-RELATED"/>
    <property type="match status" value="1"/>
</dbReference>
<dbReference type="PANTHER" id="PTHR30537">
    <property type="entry name" value="HTH-TYPE TRANSCRIPTIONAL REGULATOR"/>
    <property type="match status" value="1"/>
</dbReference>
<dbReference type="Proteomes" id="UP001059745">
    <property type="component" value="Chromosome 1"/>
</dbReference>
<dbReference type="EMBL" id="CP104214">
    <property type="protein sequence ID" value="UWX68925.1"/>
    <property type="molecule type" value="Genomic_DNA"/>
</dbReference>
<keyword evidence="4" id="KW-0804">Transcription</keyword>
<dbReference type="GO" id="GO:0003700">
    <property type="term" value="F:DNA-binding transcription factor activity"/>
    <property type="evidence" value="ECO:0007669"/>
    <property type="project" value="InterPro"/>
</dbReference>
<gene>
    <name evidence="6" type="ORF">NYZ96_11835</name>
</gene>
<keyword evidence="3" id="KW-0238">DNA-binding</keyword>
<dbReference type="GO" id="GO:0043565">
    <property type="term" value="F:sequence-specific DNA binding"/>
    <property type="evidence" value="ECO:0007669"/>
    <property type="project" value="TreeGrafter"/>
</dbReference>
<evidence type="ECO:0000256" key="4">
    <source>
        <dbReference type="ARBA" id="ARBA00023163"/>
    </source>
</evidence>
<protein>
    <submittedName>
        <fullName evidence="6">LysR family transcriptional regulator</fullName>
    </submittedName>
</protein>
<dbReference type="GO" id="GO:0006351">
    <property type="term" value="P:DNA-templated transcription"/>
    <property type="evidence" value="ECO:0007669"/>
    <property type="project" value="TreeGrafter"/>
</dbReference>
<evidence type="ECO:0000256" key="3">
    <source>
        <dbReference type="ARBA" id="ARBA00023125"/>
    </source>
</evidence>
<dbReference type="InterPro" id="IPR000847">
    <property type="entry name" value="LysR_HTH_N"/>
</dbReference>
<feature type="domain" description="HTH lysR-type" evidence="5">
    <location>
        <begin position="1"/>
        <end position="60"/>
    </location>
</feature>